<dbReference type="AlphaFoldDB" id="A0AA48M6G3"/>
<organism evidence="2">
    <name type="scientific">freshwater sediment metagenome</name>
    <dbReference type="NCBI Taxonomy" id="556182"/>
    <lineage>
        <taxon>unclassified sequences</taxon>
        <taxon>metagenomes</taxon>
        <taxon>ecological metagenomes</taxon>
    </lineage>
</organism>
<gene>
    <name evidence="2" type="ORF">AMST5_03480</name>
</gene>
<dbReference type="EMBL" id="OY288114">
    <property type="protein sequence ID" value="CAJ0883962.1"/>
    <property type="molecule type" value="Genomic_DNA"/>
</dbReference>
<reference evidence="2" key="1">
    <citation type="submission" date="2023-07" db="EMBL/GenBank/DDBJ databases">
        <authorList>
            <person name="Pelsma A.J. K."/>
        </authorList>
    </citation>
    <scope>NUCLEOTIDE SEQUENCE</scope>
</reference>
<evidence type="ECO:0000256" key="1">
    <source>
        <dbReference type="SAM" id="Phobius"/>
    </source>
</evidence>
<keyword evidence="1" id="KW-0812">Transmembrane</keyword>
<feature type="transmembrane region" description="Helical" evidence="1">
    <location>
        <begin position="12"/>
        <end position="35"/>
    </location>
</feature>
<protein>
    <submittedName>
        <fullName evidence="2">Uncharacterized protein</fullName>
    </submittedName>
</protein>
<proteinExistence type="predicted"/>
<keyword evidence="1" id="KW-1133">Transmembrane helix</keyword>
<evidence type="ECO:0000313" key="2">
    <source>
        <dbReference type="EMBL" id="CAJ0883962.1"/>
    </source>
</evidence>
<keyword evidence="1" id="KW-0472">Membrane</keyword>
<sequence length="47" mass="5061">MEEAMKTVVATGVFGAVAIAVMTEIMSVVMTFSAMQHVASYNSWMAM</sequence>
<name>A0AA48M6G3_9ZZZZ</name>
<accession>A0AA48M6G3</accession>